<dbReference type="PATRIC" id="fig|251221.4.peg.3994"/>
<evidence type="ECO:0000256" key="5">
    <source>
        <dbReference type="ARBA" id="ARBA00023136"/>
    </source>
</evidence>
<dbReference type="InterPro" id="IPR035671">
    <property type="entry name" value="DsbD_gamma"/>
</dbReference>
<dbReference type="PANTHER" id="PTHR32234">
    <property type="entry name" value="THIOL:DISULFIDE INTERCHANGE PROTEIN DSBD"/>
    <property type="match status" value="1"/>
</dbReference>
<keyword evidence="9" id="KW-1185">Reference proteome</keyword>
<feature type="transmembrane region" description="Helical" evidence="6">
    <location>
        <begin position="343"/>
        <end position="361"/>
    </location>
</feature>
<gene>
    <name evidence="8" type="ordered locus">glr3963</name>
</gene>
<comment type="subcellular location">
    <subcellularLocation>
        <location evidence="1">Cell membrane</location>
        <topology evidence="1">Multi-pass membrane protein</topology>
    </subcellularLocation>
</comment>
<accession>Q7NEB7</accession>
<evidence type="ECO:0000256" key="4">
    <source>
        <dbReference type="ARBA" id="ARBA00022989"/>
    </source>
</evidence>
<dbReference type="Pfam" id="PF02683">
    <property type="entry name" value="DsbD_TM"/>
    <property type="match status" value="1"/>
</dbReference>
<dbReference type="AlphaFoldDB" id="Q7NEB7"/>
<dbReference type="Pfam" id="PF13899">
    <property type="entry name" value="Thioredoxin_7"/>
    <property type="match status" value="1"/>
</dbReference>
<dbReference type="GO" id="GO:0017004">
    <property type="term" value="P:cytochrome complex assembly"/>
    <property type="evidence" value="ECO:0007669"/>
    <property type="project" value="InterPro"/>
</dbReference>
<evidence type="ECO:0000256" key="2">
    <source>
        <dbReference type="ARBA" id="ARBA00022475"/>
    </source>
</evidence>
<sequence length="708" mass="74518">MRWLTFVMFWFAVGFAVLTVPVAAIPVRSAHTEAELISEVRSVQPGRPFWVALRLKMDPEWHTYWLNPGDSGTATTLQWQQPAGIQAGPLRWPYPQRIAAPPLASYGYEGTVYLLSEIQAPADLKPGAKLALRAKAEWLECKVECLPGAGTVALELPVQAEATAPSVHADAIAAARGRLPVTIADWKLRAAVQEGQLILRATRPEWFAGEIGPVTFFPEQDLLIEPAAPQVLEVRPDGFLLKLKRSAVSTATPERIAGVLVAPAGWRGAGSEQALSVRVALEPVAAVLSAGAPDLAGLLVAVGFAFLGGMILNLMPCVLPVLSIKVLGFVQEARTGHAWRYGLAFTAGVLASFWLLAGGLLLLRAGGEQLGWGFQLQSPPFLVILCAVLFLFGLNLFGIFEVGTSLTRLGGAGPAGGLGGSFFSGVLATTVATPCTAPFMGSALGYALTQPVWAALLVFTALGLGMASPYLLLSLSPALLRFVPKPGAWMETFKQAMGFLLMGTVVWLGWVLGLQAGVSALAALLAALVVLGAAAWALGKWGHMAAPAPTRLTARVLAALGIVGALGVALVGVEQQSAASSGPTQATATPSEGIRWEAFSPQRVAALRAAGTPVFIDFTAAWCLSCQVNERVAFSSPQVREAFARGGFVMLKADWTKRDAAIAQALAQFGRSGVPLYVLYGPTAGAPPRILPEVLTPDIIVKALQELS</sequence>
<feature type="transmembrane region" description="Helical" evidence="6">
    <location>
        <begin position="552"/>
        <end position="573"/>
    </location>
</feature>
<reference evidence="8 9" key="1">
    <citation type="journal article" date="2003" name="DNA Res.">
        <title>Complete genome structure of Gloeobacter violaceus PCC 7421, a cyanobacterium that lacks thylakoids.</title>
        <authorList>
            <person name="Nakamura Y."/>
            <person name="Kaneko T."/>
            <person name="Sato S."/>
            <person name="Mimuro M."/>
            <person name="Miyashita H."/>
            <person name="Tsuchiya T."/>
            <person name="Sasamoto S."/>
            <person name="Watanabe A."/>
            <person name="Kawashima K."/>
            <person name="Kishida Y."/>
            <person name="Kiyokawa C."/>
            <person name="Kohara M."/>
            <person name="Matsumoto M."/>
            <person name="Matsuno A."/>
            <person name="Nakazaki N."/>
            <person name="Shimpo S."/>
            <person name="Takeuchi C."/>
            <person name="Yamada M."/>
            <person name="Tabata S."/>
        </authorList>
    </citation>
    <scope>NUCLEOTIDE SEQUENCE [LARGE SCALE GENOMIC DNA]</scope>
    <source>
        <strain evidence="9">ATCC 29082 / PCC 7421</strain>
    </source>
</reference>
<dbReference type="GO" id="GO:0045454">
    <property type="term" value="P:cell redox homeostasis"/>
    <property type="evidence" value="ECO:0000318"/>
    <property type="project" value="GO_Central"/>
</dbReference>
<keyword evidence="4 6" id="KW-1133">Transmembrane helix</keyword>
<dbReference type="HOGENOM" id="CLU_014657_1_0_3"/>
<feature type="transmembrane region" description="Helical" evidence="6">
    <location>
        <begin position="496"/>
        <end position="514"/>
    </location>
</feature>
<dbReference type="Pfam" id="PF11412">
    <property type="entry name" value="DsbD_N"/>
    <property type="match status" value="1"/>
</dbReference>
<evidence type="ECO:0000313" key="9">
    <source>
        <dbReference type="Proteomes" id="UP000000557"/>
    </source>
</evidence>
<evidence type="ECO:0000256" key="6">
    <source>
        <dbReference type="SAM" id="Phobius"/>
    </source>
</evidence>
<protein>
    <submittedName>
        <fullName evidence="8">Glr3963 protein</fullName>
    </submittedName>
</protein>
<dbReference type="KEGG" id="gvi:glr3963"/>
<dbReference type="Gene3D" id="3.40.30.10">
    <property type="entry name" value="Glutaredoxin"/>
    <property type="match status" value="1"/>
</dbReference>
<feature type="transmembrane region" description="Helical" evidence="6">
    <location>
        <begin position="452"/>
        <end position="475"/>
    </location>
</feature>
<dbReference type="GO" id="GO:0005886">
    <property type="term" value="C:plasma membrane"/>
    <property type="evidence" value="ECO:0007669"/>
    <property type="project" value="UniProtKB-SubCell"/>
</dbReference>
<feature type="transmembrane region" description="Helical" evidence="6">
    <location>
        <begin position="295"/>
        <end position="322"/>
    </location>
</feature>
<dbReference type="EnsemblBacteria" id="BAC91904">
    <property type="protein sequence ID" value="BAC91904"/>
    <property type="gene ID" value="BAC91904"/>
</dbReference>
<evidence type="ECO:0000259" key="7">
    <source>
        <dbReference type="PROSITE" id="PS51352"/>
    </source>
</evidence>
<feature type="transmembrane region" description="Helical" evidence="6">
    <location>
        <begin position="412"/>
        <end position="432"/>
    </location>
</feature>
<feature type="transmembrane region" description="Helical" evidence="6">
    <location>
        <begin position="520"/>
        <end position="540"/>
    </location>
</feature>
<dbReference type="InterPro" id="IPR036249">
    <property type="entry name" value="Thioredoxin-like_sf"/>
</dbReference>
<dbReference type="PANTHER" id="PTHR32234:SF3">
    <property type="entry name" value="SUPPRESSION OF COPPER SENSITIVITY PROTEIN"/>
    <property type="match status" value="1"/>
</dbReference>
<evidence type="ECO:0000313" key="8">
    <source>
        <dbReference type="EMBL" id="BAC91904.1"/>
    </source>
</evidence>
<dbReference type="InterPro" id="IPR028250">
    <property type="entry name" value="DsbDN"/>
</dbReference>
<keyword evidence="2" id="KW-1003">Cell membrane</keyword>
<dbReference type="InParanoid" id="Q7NEB7"/>
<dbReference type="SUPFAM" id="SSF52833">
    <property type="entry name" value="Thioredoxin-like"/>
    <property type="match status" value="1"/>
</dbReference>
<dbReference type="STRING" id="251221.gene:10761480"/>
<feature type="transmembrane region" description="Helical" evidence="6">
    <location>
        <begin position="381"/>
        <end position="400"/>
    </location>
</feature>
<organism evidence="8 9">
    <name type="scientific">Gloeobacter violaceus (strain ATCC 29082 / PCC 7421)</name>
    <dbReference type="NCBI Taxonomy" id="251221"/>
    <lineage>
        <taxon>Bacteria</taxon>
        <taxon>Bacillati</taxon>
        <taxon>Cyanobacteriota</taxon>
        <taxon>Cyanophyceae</taxon>
        <taxon>Gloeobacterales</taxon>
        <taxon>Gloeobacteraceae</taxon>
        <taxon>Gloeobacter</taxon>
    </lineage>
</organism>
<dbReference type="eggNOG" id="COG4232">
    <property type="taxonomic scope" value="Bacteria"/>
</dbReference>
<dbReference type="CDD" id="cd02953">
    <property type="entry name" value="DsbDgamma"/>
    <property type="match status" value="1"/>
</dbReference>
<evidence type="ECO:0000256" key="1">
    <source>
        <dbReference type="ARBA" id="ARBA00004651"/>
    </source>
</evidence>
<dbReference type="eggNOG" id="COG4233">
    <property type="taxonomic scope" value="Bacteria"/>
</dbReference>
<proteinExistence type="predicted"/>
<dbReference type="EMBL" id="BA000045">
    <property type="protein sequence ID" value="BAC91904.1"/>
    <property type="molecule type" value="Genomic_DNA"/>
</dbReference>
<dbReference type="PROSITE" id="PS51352">
    <property type="entry name" value="THIOREDOXIN_2"/>
    <property type="match status" value="1"/>
</dbReference>
<keyword evidence="3 6" id="KW-0812">Transmembrane</keyword>
<dbReference type="InterPro" id="IPR013766">
    <property type="entry name" value="Thioredoxin_domain"/>
</dbReference>
<keyword evidence="5 6" id="KW-0472">Membrane</keyword>
<reference evidence="8 9" key="2">
    <citation type="journal article" date="2003" name="DNA Res.">
        <title>Complete genome structure of Gloeobacter violaceus PCC 7421, a cyanobacterium that lacks thylakoids (supplement).</title>
        <authorList>
            <person name="Nakamura Y."/>
            <person name="Kaneko T."/>
            <person name="Sato S."/>
            <person name="Mimuro M."/>
            <person name="Miyashita H."/>
            <person name="Tsuchiya T."/>
            <person name="Sasamoto S."/>
            <person name="Watanabe A."/>
            <person name="Kawashima K."/>
            <person name="Kishida Y."/>
            <person name="Kiyokawa C."/>
            <person name="Kohara M."/>
            <person name="Matsumoto M."/>
            <person name="Matsuno A."/>
            <person name="Nakazaki N."/>
            <person name="Shimpo S."/>
            <person name="Takeuchi C."/>
            <person name="Yamada M."/>
            <person name="Tabata S."/>
        </authorList>
    </citation>
    <scope>NUCLEOTIDE SEQUENCE [LARGE SCALE GENOMIC DNA]</scope>
    <source>
        <strain evidence="9">ATCC 29082 / PCC 7421</strain>
    </source>
</reference>
<dbReference type="GO" id="GO:0015035">
    <property type="term" value="F:protein-disulfide reductase activity"/>
    <property type="evidence" value="ECO:0000318"/>
    <property type="project" value="GO_Central"/>
</dbReference>
<dbReference type="FunFam" id="3.40.30.10:FF:000327">
    <property type="entry name" value="C-type cytochrome biogenesis protein"/>
    <property type="match status" value="1"/>
</dbReference>
<feature type="domain" description="Thioredoxin" evidence="7">
    <location>
        <begin position="576"/>
        <end position="708"/>
    </location>
</feature>
<name>Q7NEB7_GLOVI</name>
<dbReference type="OrthoDB" id="9811036at2"/>
<evidence type="ECO:0000256" key="3">
    <source>
        <dbReference type="ARBA" id="ARBA00022692"/>
    </source>
</evidence>
<dbReference type="InterPro" id="IPR003834">
    <property type="entry name" value="Cyt_c_assmbl_TM_dom"/>
</dbReference>
<dbReference type="Proteomes" id="UP000000557">
    <property type="component" value="Chromosome"/>
</dbReference>